<protein>
    <submittedName>
        <fullName evidence="2">Uncharacterized protein</fullName>
    </submittedName>
</protein>
<feature type="transmembrane region" description="Helical" evidence="1">
    <location>
        <begin position="53"/>
        <end position="80"/>
    </location>
</feature>
<keyword evidence="1" id="KW-0812">Transmembrane</keyword>
<accession>A0A1H1Y7Y1</accession>
<reference evidence="3" key="1">
    <citation type="submission" date="2016-10" db="EMBL/GenBank/DDBJ databases">
        <authorList>
            <person name="Varghese N."/>
            <person name="Submissions S."/>
        </authorList>
    </citation>
    <scope>NUCLEOTIDE SEQUENCE [LARGE SCALE GENOMIC DNA]</scope>
    <source>
        <strain evidence="3">CPCC 202695</strain>
    </source>
</reference>
<name>A0A1H1Y7Y1_9MICO</name>
<dbReference type="STRING" id="589382.SAMN04489721_2672"/>
<dbReference type="AlphaFoldDB" id="A0A1H1Y7Y1"/>
<sequence length="113" mass="11458">MSRAVLDRSVIALAVVAIAAALVLWRLTTGFVEASSAFQGAVPTSEEQRAADVAFFMTYLVSPAATAAFVGALVGLPLVIGARAAALRRARAAAPAAAGAADATPRRPPSDRP</sequence>
<evidence type="ECO:0000313" key="2">
    <source>
        <dbReference type="EMBL" id="SDT17116.1"/>
    </source>
</evidence>
<gene>
    <name evidence="2" type="ORF">SAMN04489721_2672</name>
</gene>
<keyword evidence="1" id="KW-0472">Membrane</keyword>
<dbReference type="Proteomes" id="UP000199482">
    <property type="component" value="Chromosome I"/>
</dbReference>
<evidence type="ECO:0000256" key="1">
    <source>
        <dbReference type="SAM" id="Phobius"/>
    </source>
</evidence>
<keyword evidence="1" id="KW-1133">Transmembrane helix</keyword>
<evidence type="ECO:0000313" key="3">
    <source>
        <dbReference type="Proteomes" id="UP000199482"/>
    </source>
</evidence>
<dbReference type="EMBL" id="LT629755">
    <property type="protein sequence ID" value="SDT17116.1"/>
    <property type="molecule type" value="Genomic_DNA"/>
</dbReference>
<proteinExistence type="predicted"/>
<organism evidence="2 3">
    <name type="scientific">Agromyces flavus</name>
    <dbReference type="NCBI Taxonomy" id="589382"/>
    <lineage>
        <taxon>Bacteria</taxon>
        <taxon>Bacillati</taxon>
        <taxon>Actinomycetota</taxon>
        <taxon>Actinomycetes</taxon>
        <taxon>Micrococcales</taxon>
        <taxon>Microbacteriaceae</taxon>
        <taxon>Agromyces</taxon>
    </lineage>
</organism>